<evidence type="ECO:0000259" key="1">
    <source>
        <dbReference type="Pfam" id="PF13577"/>
    </source>
</evidence>
<proteinExistence type="predicted"/>
<reference evidence="2" key="1">
    <citation type="journal article" date="2014" name="Int. J. Syst. Evol. Microbiol.">
        <title>Complete genome sequence of Corynebacterium casei LMG S-19264T (=DSM 44701T), isolated from a smear-ripened cheese.</title>
        <authorList>
            <consortium name="US DOE Joint Genome Institute (JGI-PGF)"/>
            <person name="Walter F."/>
            <person name="Albersmeier A."/>
            <person name="Kalinowski J."/>
            <person name="Ruckert C."/>
        </authorList>
    </citation>
    <scope>NUCLEOTIDE SEQUENCE</scope>
    <source>
        <strain evidence="2">CGMCC 1.15360</strain>
    </source>
</reference>
<feature type="domain" description="SnoaL-like" evidence="1">
    <location>
        <begin position="12"/>
        <end position="133"/>
    </location>
</feature>
<dbReference type="Pfam" id="PF13577">
    <property type="entry name" value="SnoaL_4"/>
    <property type="match status" value="1"/>
</dbReference>
<dbReference type="RefSeq" id="WP_066770756.1">
    <property type="nucleotide sequence ID" value="NZ_BMIP01000009.1"/>
</dbReference>
<gene>
    <name evidence="2" type="ORF">GCM10010990_33010</name>
</gene>
<reference evidence="2" key="2">
    <citation type="submission" date="2020-09" db="EMBL/GenBank/DDBJ databases">
        <authorList>
            <person name="Sun Q."/>
            <person name="Zhou Y."/>
        </authorList>
    </citation>
    <scope>NUCLEOTIDE SEQUENCE</scope>
    <source>
        <strain evidence="2">CGMCC 1.15360</strain>
    </source>
</reference>
<protein>
    <recommendedName>
        <fullName evidence="1">SnoaL-like domain-containing protein</fullName>
    </recommendedName>
</protein>
<accession>A0A917DZ11</accession>
<dbReference type="AlphaFoldDB" id="A0A917DZ11"/>
<evidence type="ECO:0000313" key="2">
    <source>
        <dbReference type="EMBL" id="GGD80539.1"/>
    </source>
</evidence>
<dbReference type="Gene3D" id="3.10.450.50">
    <property type="match status" value="1"/>
</dbReference>
<sequence>MTNEEIAAEVHDLAARRDIMACINRYMRAQDRCDPELHKSAFHPDAFVDCGPVAGDVETFVQYAQAGLAQCHFTHHMIGQVDLLVDGDRATGEVYFIAYHRMALDDEETDMIFGGRYVDEYARRGGEWRIVRRCEIADWTRTEPAADRFFAMEPAYRRGEREGRDFSSTRAWPMS</sequence>
<dbReference type="OrthoDB" id="7425929at2"/>
<dbReference type="SUPFAM" id="SSF54427">
    <property type="entry name" value="NTF2-like"/>
    <property type="match status" value="1"/>
</dbReference>
<keyword evidence="3" id="KW-1185">Reference proteome</keyword>
<organism evidence="2 3">
    <name type="scientific">Croceicoccus mobilis</name>
    <dbReference type="NCBI Taxonomy" id="1703339"/>
    <lineage>
        <taxon>Bacteria</taxon>
        <taxon>Pseudomonadati</taxon>
        <taxon>Pseudomonadota</taxon>
        <taxon>Alphaproteobacteria</taxon>
        <taxon>Sphingomonadales</taxon>
        <taxon>Erythrobacteraceae</taxon>
        <taxon>Croceicoccus</taxon>
    </lineage>
</organism>
<dbReference type="CDD" id="cd00531">
    <property type="entry name" value="NTF2_like"/>
    <property type="match status" value="1"/>
</dbReference>
<dbReference type="EMBL" id="BMIP01000009">
    <property type="protein sequence ID" value="GGD80539.1"/>
    <property type="molecule type" value="Genomic_DNA"/>
</dbReference>
<dbReference type="Proteomes" id="UP000612349">
    <property type="component" value="Unassembled WGS sequence"/>
</dbReference>
<evidence type="ECO:0000313" key="3">
    <source>
        <dbReference type="Proteomes" id="UP000612349"/>
    </source>
</evidence>
<dbReference type="InterPro" id="IPR032710">
    <property type="entry name" value="NTF2-like_dom_sf"/>
</dbReference>
<comment type="caution">
    <text evidence="2">The sequence shown here is derived from an EMBL/GenBank/DDBJ whole genome shotgun (WGS) entry which is preliminary data.</text>
</comment>
<name>A0A917DZ11_9SPHN</name>
<dbReference type="InterPro" id="IPR037401">
    <property type="entry name" value="SnoaL-like"/>
</dbReference>